<sequence length="295" mass="34820">MPKINIRRRGSNLWRGICSTWEMFCQNTMWRIGDGSCVNFWMDNWVPEYGPLVSLAIPVLPISELESMVASYIDHNRRWSSRGRTLWCSVELGMVVFLLILENRGSIILIISPQKQLLKLIHRWVGSKRIKGFLCKMDHGSLLTNTRRARFGLSETDRCVGCQVHFETLLHLFSDCYETCLIWQFFIRKDNGVTFYDSMEWDPWLTWNLSKHHEVHGVQWSSLFGVMLNLIWWRRNRVIFLHETWSVMEVIHKAINQAMAYKSSQNLFQKTQFFPSTVTLYKGYVGSLLIKMLWL</sequence>
<keyword evidence="3" id="KW-1185">Reference proteome</keyword>
<proteinExistence type="predicted"/>
<dbReference type="InterPro" id="IPR026960">
    <property type="entry name" value="RVT-Znf"/>
</dbReference>
<dbReference type="AlphaFoldDB" id="A0A151SZW9"/>
<dbReference type="Pfam" id="PF13966">
    <property type="entry name" value="zf-RVT"/>
    <property type="match status" value="1"/>
</dbReference>
<reference evidence="2 3" key="1">
    <citation type="journal article" date="2012" name="Nat. Biotechnol.">
        <title>Draft genome sequence of pigeonpea (Cajanus cajan), an orphan legume crop of resource-poor farmers.</title>
        <authorList>
            <person name="Varshney R.K."/>
            <person name="Chen W."/>
            <person name="Li Y."/>
            <person name="Bharti A.K."/>
            <person name="Saxena R.K."/>
            <person name="Schlueter J.A."/>
            <person name="Donoghue M.T."/>
            <person name="Azam S."/>
            <person name="Fan G."/>
            <person name="Whaley A.M."/>
            <person name="Farmer A.D."/>
            <person name="Sheridan J."/>
            <person name="Iwata A."/>
            <person name="Tuteja R."/>
            <person name="Penmetsa R.V."/>
            <person name="Wu W."/>
            <person name="Upadhyaya H.D."/>
            <person name="Yang S.P."/>
            <person name="Shah T."/>
            <person name="Saxena K.B."/>
            <person name="Michael T."/>
            <person name="McCombie W.R."/>
            <person name="Yang B."/>
            <person name="Zhang G."/>
            <person name="Yang H."/>
            <person name="Wang J."/>
            <person name="Spillane C."/>
            <person name="Cook D.R."/>
            <person name="May G.D."/>
            <person name="Xu X."/>
            <person name="Jackson S.A."/>
        </authorList>
    </citation>
    <scope>NUCLEOTIDE SEQUENCE [LARGE SCALE GENOMIC DNA]</scope>
    <source>
        <strain evidence="3">cv. Asha</strain>
    </source>
</reference>
<protein>
    <submittedName>
        <fullName evidence="2">Ribonuclease H protein At1g65750 family</fullName>
    </submittedName>
</protein>
<organism evidence="2 3">
    <name type="scientific">Cajanus cajan</name>
    <name type="common">Pigeon pea</name>
    <name type="synonym">Cajanus indicus</name>
    <dbReference type="NCBI Taxonomy" id="3821"/>
    <lineage>
        <taxon>Eukaryota</taxon>
        <taxon>Viridiplantae</taxon>
        <taxon>Streptophyta</taxon>
        <taxon>Embryophyta</taxon>
        <taxon>Tracheophyta</taxon>
        <taxon>Spermatophyta</taxon>
        <taxon>Magnoliopsida</taxon>
        <taxon>eudicotyledons</taxon>
        <taxon>Gunneridae</taxon>
        <taxon>Pentapetalae</taxon>
        <taxon>rosids</taxon>
        <taxon>fabids</taxon>
        <taxon>Fabales</taxon>
        <taxon>Fabaceae</taxon>
        <taxon>Papilionoideae</taxon>
        <taxon>50 kb inversion clade</taxon>
        <taxon>NPAAA clade</taxon>
        <taxon>indigoferoid/millettioid clade</taxon>
        <taxon>Phaseoleae</taxon>
        <taxon>Cajanus</taxon>
    </lineage>
</organism>
<feature type="domain" description="Reverse transcriptase zinc-binding" evidence="1">
    <location>
        <begin position="118"/>
        <end position="183"/>
    </location>
</feature>
<name>A0A151SZW9_CAJCA</name>
<dbReference type="Proteomes" id="UP000075243">
    <property type="component" value="Chromosome 10"/>
</dbReference>
<evidence type="ECO:0000313" key="2">
    <source>
        <dbReference type="EMBL" id="KYP60329.1"/>
    </source>
</evidence>
<evidence type="ECO:0000313" key="3">
    <source>
        <dbReference type="Proteomes" id="UP000075243"/>
    </source>
</evidence>
<dbReference type="EMBL" id="CM003612">
    <property type="protein sequence ID" value="KYP60329.1"/>
    <property type="molecule type" value="Genomic_DNA"/>
</dbReference>
<evidence type="ECO:0000259" key="1">
    <source>
        <dbReference type="Pfam" id="PF13966"/>
    </source>
</evidence>
<accession>A0A151SZW9</accession>
<gene>
    <name evidence="2" type="ORF">KK1_015783</name>
</gene>
<dbReference type="Gramene" id="C.cajan_15339.t">
    <property type="protein sequence ID" value="C.cajan_15339.t"/>
    <property type="gene ID" value="C.cajan_15339"/>
</dbReference>